<dbReference type="PROSITE" id="PS50096">
    <property type="entry name" value="IQ"/>
    <property type="match status" value="2"/>
</dbReference>
<evidence type="ECO:0000256" key="3">
    <source>
        <dbReference type="ARBA" id="ARBA00024378"/>
    </source>
</evidence>
<comment type="similarity">
    <text evidence="2">Belongs to the IQD family.</text>
</comment>
<evidence type="ECO:0000313" key="6">
    <source>
        <dbReference type="EnsemblPlants" id="MELO3C005636.2.1"/>
    </source>
</evidence>
<dbReference type="PANTHER" id="PTHR32295">
    <property type="entry name" value="IQ-DOMAIN 5-RELATED"/>
    <property type="match status" value="1"/>
</dbReference>
<reference evidence="6" key="1">
    <citation type="submission" date="2023-03" db="UniProtKB">
        <authorList>
            <consortium name="EnsemblPlants"/>
        </authorList>
    </citation>
    <scope>IDENTIFICATION</scope>
</reference>
<dbReference type="AlphaFoldDB" id="A0A9I9CLW2"/>
<feature type="region of interest" description="Disordered" evidence="4">
    <location>
        <begin position="290"/>
        <end position="314"/>
    </location>
</feature>
<dbReference type="Gramene" id="MELO3C005636.2.1">
    <property type="protein sequence ID" value="MELO3C005636.2.1"/>
    <property type="gene ID" value="MELO3C005636.2"/>
</dbReference>
<feature type="compositionally biased region" description="Polar residues" evidence="4">
    <location>
        <begin position="294"/>
        <end position="314"/>
    </location>
</feature>
<dbReference type="InterPro" id="IPR025064">
    <property type="entry name" value="DUF4005"/>
</dbReference>
<dbReference type="Pfam" id="PF13178">
    <property type="entry name" value="DUF4005"/>
    <property type="match status" value="1"/>
</dbReference>
<dbReference type="Pfam" id="PF00612">
    <property type="entry name" value="IQ"/>
    <property type="match status" value="1"/>
</dbReference>
<dbReference type="InterPro" id="IPR000048">
    <property type="entry name" value="IQ_motif_EF-hand-BS"/>
</dbReference>
<feature type="region of interest" description="Disordered" evidence="4">
    <location>
        <begin position="330"/>
        <end position="354"/>
    </location>
</feature>
<protein>
    <recommendedName>
        <fullName evidence="5">DUF4005 domain-containing protein</fullName>
    </recommendedName>
</protein>
<feature type="domain" description="DUF4005" evidence="5">
    <location>
        <begin position="297"/>
        <end position="360"/>
    </location>
</feature>
<organism evidence="6">
    <name type="scientific">Cucumis melo</name>
    <name type="common">Muskmelon</name>
    <dbReference type="NCBI Taxonomy" id="3656"/>
    <lineage>
        <taxon>Eukaryota</taxon>
        <taxon>Viridiplantae</taxon>
        <taxon>Streptophyta</taxon>
        <taxon>Embryophyta</taxon>
        <taxon>Tracheophyta</taxon>
        <taxon>Spermatophyta</taxon>
        <taxon>Magnoliopsida</taxon>
        <taxon>eudicotyledons</taxon>
        <taxon>Gunneridae</taxon>
        <taxon>Pentapetalae</taxon>
        <taxon>rosids</taxon>
        <taxon>fabids</taxon>
        <taxon>Cucurbitales</taxon>
        <taxon>Cucurbitaceae</taxon>
        <taxon>Benincaseae</taxon>
        <taxon>Cucumis</taxon>
    </lineage>
</organism>
<sequence>MGKAFKWFRGLLRLKKSHPFLNPSPNSKLNQLKCHFKDNEKTHHHDAPAASPAVVKITTTRRTTPTADPHSAAIKIQAAFRGFLIKRKCCLFFSSLGYEGDPSVFFVSKLFKRKKLDLFLARKALRALRGLVRLQALVRGHIERKRTAEWIKRMQALLRAQARARAGRSQSSLDFLHSDIKFSSFSSIDPVTPEKFEHSPHTKSTRFKQMQRSGSRFTTIDAENIDRILEIENEKAHFKLKPKSLFSSIRNALSSSDVPSKQPPSSFSCETQCFSPFKFSHEVEENSFFSVSSRGGSTKKSPFTPAKSDSTRSYFSGDSEYPSYMACTESSRAKMRSHSAPRQRPQYERSSSAKRGSAFIVGESRLTAQQVSTLRSNFVGKAYPGSGRLDKLGMPVGYRY</sequence>
<feature type="region of interest" description="Disordered" evidence="4">
    <location>
        <begin position="193"/>
        <end position="213"/>
    </location>
</feature>
<evidence type="ECO:0000256" key="2">
    <source>
        <dbReference type="ARBA" id="ARBA00024341"/>
    </source>
</evidence>
<dbReference type="PANTHER" id="PTHR32295:SF11">
    <property type="entry name" value="PROTEIN IQ-DOMAIN 22"/>
    <property type="match status" value="1"/>
</dbReference>
<evidence type="ECO:0000259" key="5">
    <source>
        <dbReference type="Pfam" id="PF13178"/>
    </source>
</evidence>
<dbReference type="GO" id="GO:0005516">
    <property type="term" value="F:calmodulin binding"/>
    <property type="evidence" value="ECO:0007669"/>
    <property type="project" value="UniProtKB-KW"/>
</dbReference>
<proteinExistence type="inferred from homology"/>
<evidence type="ECO:0000256" key="1">
    <source>
        <dbReference type="ARBA" id="ARBA00022860"/>
    </source>
</evidence>
<accession>A0A9I9CLW2</accession>
<dbReference type="SMART" id="SM00015">
    <property type="entry name" value="IQ"/>
    <property type="match status" value="2"/>
</dbReference>
<name>A0A9I9CLW2_CUCME</name>
<dbReference type="EnsemblPlants" id="MELO3C005636.2.1">
    <property type="protein sequence ID" value="MELO3C005636.2.1"/>
    <property type="gene ID" value="MELO3C005636.2"/>
</dbReference>
<evidence type="ECO:0000256" key="4">
    <source>
        <dbReference type="SAM" id="MobiDB-lite"/>
    </source>
</evidence>
<comment type="subunit">
    <text evidence="3">Binds to multiple calmodulin (CaM) in the presence of Ca(2+) and CaM-like proteins.</text>
</comment>
<keyword evidence="1" id="KW-0112">Calmodulin-binding</keyword>